<dbReference type="PANTHER" id="PTHR46640">
    <property type="entry name" value="TRIACYLGLYCEROL LIPASE, PUTATIVE (AFU_ORTHOLOGUE AFUA_6G06510)-RELATED"/>
    <property type="match status" value="1"/>
</dbReference>
<evidence type="ECO:0000259" key="4">
    <source>
        <dbReference type="Pfam" id="PF03893"/>
    </source>
</evidence>
<dbReference type="AlphaFoldDB" id="A0A6S6WE05"/>
<proteinExistence type="predicted"/>
<dbReference type="InterPro" id="IPR005592">
    <property type="entry name" value="Mono/diacylglycerol_lipase_N"/>
</dbReference>
<dbReference type="CDD" id="cd00519">
    <property type="entry name" value="Lipase_3"/>
    <property type="match status" value="1"/>
</dbReference>
<sequence>MFSSSSLVITVLLSAMKCTAAPLIQERDLSVSSRGLFPGGLFSGPSSAAVDSNLMSQFELMGQYSTAAYCPNNFNSPGDQIECASGNCPRVQDADSVTAAEYSRYVIPHVPQDEGTQETSTDVTGFVAVDHTNQLIVVSFRGSSSLDNWRTNLEFDVTQTNLCDDCTAHRGFWQSWLDAKDRVQSAVQQAAASFPKYKITVTGHSLGAAIATLAAATMRHDGYTVALYNFGSPRIGGAKINNYITNQPGGNYRITHWNDPIPRLPLLTMGYVHVSPEYYINKPTGQNVQASDIKVYEGSMNLRGNMAWLYVDVEAHRWYFDSISTCGATQKTKRDGLRIRGVEGDAEIVATF</sequence>
<feature type="domain" description="Fungal lipase-type" evidence="3">
    <location>
        <begin position="137"/>
        <end position="267"/>
    </location>
</feature>
<dbReference type="Proteomes" id="UP000472372">
    <property type="component" value="Chromosome 9"/>
</dbReference>
<dbReference type="InterPro" id="IPR051299">
    <property type="entry name" value="AB_hydrolase_lip/est"/>
</dbReference>
<gene>
    <name evidence="5" type="ORF">PTTW11_09687</name>
</gene>
<evidence type="ECO:0000259" key="3">
    <source>
        <dbReference type="Pfam" id="PF01764"/>
    </source>
</evidence>
<feature type="domain" description="Mono-/di-acylglycerol lipase N-terminal" evidence="4">
    <location>
        <begin position="57"/>
        <end position="95"/>
    </location>
</feature>
<reference evidence="5" key="1">
    <citation type="submission" date="2021-02" db="EMBL/GenBank/DDBJ databases">
        <authorList>
            <person name="Syme A R."/>
            <person name="Syme A R."/>
            <person name="Moolhuijzen P."/>
        </authorList>
    </citation>
    <scope>NUCLEOTIDE SEQUENCE</scope>
    <source>
        <strain evidence="5">W1-1</strain>
    </source>
</reference>
<dbReference type="GO" id="GO:0016787">
    <property type="term" value="F:hydrolase activity"/>
    <property type="evidence" value="ECO:0007669"/>
    <property type="project" value="UniProtKB-KW"/>
</dbReference>
<dbReference type="InterPro" id="IPR029058">
    <property type="entry name" value="AB_hydrolase_fold"/>
</dbReference>
<dbReference type="EMBL" id="HG992985">
    <property type="protein sequence ID" value="CAE7207303.1"/>
    <property type="molecule type" value="Genomic_DNA"/>
</dbReference>
<accession>A0A6S6WE05</accession>
<dbReference type="SUPFAM" id="SSF53474">
    <property type="entry name" value="alpha/beta-Hydrolases"/>
    <property type="match status" value="1"/>
</dbReference>
<dbReference type="PANTHER" id="PTHR46640:SF1">
    <property type="entry name" value="FUNGAL LIPASE-LIKE DOMAIN-CONTAINING PROTEIN-RELATED"/>
    <property type="match status" value="1"/>
</dbReference>
<name>A0A6S6WE05_9PLEO</name>
<evidence type="ECO:0000256" key="1">
    <source>
        <dbReference type="ARBA" id="ARBA00022729"/>
    </source>
</evidence>
<evidence type="ECO:0000313" key="6">
    <source>
        <dbReference type="Proteomes" id="UP000472372"/>
    </source>
</evidence>
<organism evidence="5 6">
    <name type="scientific">Pyrenophora teres f. teres</name>
    <dbReference type="NCBI Taxonomy" id="97479"/>
    <lineage>
        <taxon>Eukaryota</taxon>
        <taxon>Fungi</taxon>
        <taxon>Dikarya</taxon>
        <taxon>Ascomycota</taxon>
        <taxon>Pezizomycotina</taxon>
        <taxon>Dothideomycetes</taxon>
        <taxon>Pleosporomycetidae</taxon>
        <taxon>Pleosporales</taxon>
        <taxon>Pleosporineae</taxon>
        <taxon>Pleosporaceae</taxon>
        <taxon>Pyrenophora</taxon>
    </lineage>
</organism>
<protein>
    <submittedName>
        <fullName evidence="5">Lipase</fullName>
    </submittedName>
</protein>
<evidence type="ECO:0000256" key="2">
    <source>
        <dbReference type="ARBA" id="ARBA00022801"/>
    </source>
</evidence>
<dbReference type="Gene3D" id="3.40.50.1820">
    <property type="entry name" value="alpha/beta hydrolase"/>
    <property type="match status" value="1"/>
</dbReference>
<dbReference type="Pfam" id="PF01764">
    <property type="entry name" value="Lipase_3"/>
    <property type="match status" value="1"/>
</dbReference>
<keyword evidence="1" id="KW-0732">Signal</keyword>
<evidence type="ECO:0000313" key="5">
    <source>
        <dbReference type="EMBL" id="CAE7207303.1"/>
    </source>
</evidence>
<dbReference type="Pfam" id="PF03893">
    <property type="entry name" value="Lipase3_N"/>
    <property type="match status" value="1"/>
</dbReference>
<dbReference type="InterPro" id="IPR002921">
    <property type="entry name" value="Fungal_lipase-type"/>
</dbReference>
<keyword evidence="2" id="KW-0378">Hydrolase</keyword>
<dbReference type="GO" id="GO:0016042">
    <property type="term" value="P:lipid catabolic process"/>
    <property type="evidence" value="ECO:0007669"/>
    <property type="project" value="InterPro"/>
</dbReference>